<dbReference type="CDD" id="cd18795">
    <property type="entry name" value="SF2_C_Ski2"/>
    <property type="match status" value="1"/>
</dbReference>
<dbReference type="PROSITE" id="PS51192">
    <property type="entry name" value="HELICASE_ATP_BIND_1"/>
    <property type="match status" value="2"/>
</dbReference>
<evidence type="ECO:0000256" key="2">
    <source>
        <dbReference type="ARBA" id="ARBA00012552"/>
    </source>
</evidence>
<dbReference type="EC" id="3.6.4.13" evidence="2"/>
<dbReference type="InterPro" id="IPR014001">
    <property type="entry name" value="Helicase_ATP-bd"/>
</dbReference>
<accession>A0A2P6N243</accession>
<feature type="compositionally biased region" description="Basic and acidic residues" evidence="10">
    <location>
        <begin position="50"/>
        <end position="64"/>
    </location>
</feature>
<evidence type="ECO:0000256" key="7">
    <source>
        <dbReference type="ARBA" id="ARBA00022840"/>
    </source>
</evidence>
<dbReference type="FunFam" id="3.40.50.300:FF:000254">
    <property type="entry name" value="U5 small nuclear ribonucleoprotein helicase"/>
    <property type="match status" value="1"/>
</dbReference>
<dbReference type="Pfam" id="PF21188">
    <property type="entry name" value="BRR2_plug"/>
    <property type="match status" value="1"/>
</dbReference>
<dbReference type="Gene3D" id="1.10.3380.10">
    <property type="entry name" value="Sec63 N-terminal domain-like domain"/>
    <property type="match status" value="2"/>
</dbReference>
<evidence type="ECO:0000256" key="9">
    <source>
        <dbReference type="ARBA" id="ARBA00047984"/>
    </source>
</evidence>
<dbReference type="Pfam" id="PF00270">
    <property type="entry name" value="DEAD"/>
    <property type="match status" value="2"/>
</dbReference>
<dbReference type="Pfam" id="PF00271">
    <property type="entry name" value="Helicase_C"/>
    <property type="match status" value="1"/>
</dbReference>
<evidence type="ECO:0000256" key="8">
    <source>
        <dbReference type="ARBA" id="ARBA00023242"/>
    </source>
</evidence>
<evidence type="ECO:0000256" key="6">
    <source>
        <dbReference type="ARBA" id="ARBA00022806"/>
    </source>
</evidence>
<feature type="domain" description="Helicase ATP-binding" evidence="11">
    <location>
        <begin position="1316"/>
        <end position="1492"/>
    </location>
</feature>
<dbReference type="InterPro" id="IPR050474">
    <property type="entry name" value="Hel308_SKI2-like"/>
</dbReference>
<keyword evidence="7" id="KW-0067">ATP-binding</keyword>
<dbReference type="FunFam" id="3.40.50.300:FF:000368">
    <property type="entry name" value="U5 small nuclear ribonucleoprotein 200 kDa helicase"/>
    <property type="match status" value="1"/>
</dbReference>
<dbReference type="Gene3D" id="1.10.150.20">
    <property type="entry name" value="5' to 3' exonuclease, C-terminal subdomain"/>
    <property type="match status" value="2"/>
</dbReference>
<dbReference type="PIRSF" id="PIRSF039073">
    <property type="entry name" value="BRR2"/>
    <property type="match status" value="1"/>
</dbReference>
<feature type="compositionally biased region" description="Basic residues" evidence="10">
    <location>
        <begin position="65"/>
        <end position="75"/>
    </location>
</feature>
<feature type="region of interest" description="Disordered" evidence="10">
    <location>
        <begin position="1"/>
        <end position="101"/>
    </location>
</feature>
<name>A0A2P6N243_9EUKA</name>
<dbReference type="Gene3D" id="1.10.10.10">
    <property type="entry name" value="Winged helix-like DNA-binding domain superfamily/Winged helix DNA-binding domain"/>
    <property type="match status" value="2"/>
</dbReference>
<dbReference type="FunFam" id="1.10.10.10:FF:000024">
    <property type="entry name" value="U5 small nuclear ribonucleoprotein helicase"/>
    <property type="match status" value="1"/>
</dbReference>
<dbReference type="InterPro" id="IPR027417">
    <property type="entry name" value="P-loop_NTPase"/>
</dbReference>
<feature type="compositionally biased region" description="Acidic residues" evidence="10">
    <location>
        <begin position="205"/>
        <end position="229"/>
    </location>
</feature>
<dbReference type="GO" id="GO:0005682">
    <property type="term" value="C:U5 snRNP"/>
    <property type="evidence" value="ECO:0007669"/>
    <property type="project" value="UniProtKB-ARBA"/>
</dbReference>
<dbReference type="FunFam" id="3.40.50.300:FF:000102">
    <property type="entry name" value="RNA helicase, activating signal cointegrator 1"/>
    <property type="match status" value="1"/>
</dbReference>
<dbReference type="CDD" id="cd18021">
    <property type="entry name" value="DEXHc_Brr2_2"/>
    <property type="match status" value="1"/>
</dbReference>
<evidence type="ECO:0000256" key="1">
    <source>
        <dbReference type="ARBA" id="ARBA00004123"/>
    </source>
</evidence>
<dbReference type="Proteomes" id="UP000241769">
    <property type="component" value="Unassembled WGS sequence"/>
</dbReference>
<dbReference type="GO" id="GO:0003676">
    <property type="term" value="F:nucleic acid binding"/>
    <property type="evidence" value="ECO:0007669"/>
    <property type="project" value="InterPro"/>
</dbReference>
<dbReference type="Gene3D" id="3.40.50.300">
    <property type="entry name" value="P-loop containing nucleotide triphosphate hydrolases"/>
    <property type="match status" value="4"/>
</dbReference>
<reference evidence="13 14" key="1">
    <citation type="journal article" date="2018" name="Genome Biol. Evol.">
        <title>Multiple Roots of Fruiting Body Formation in Amoebozoa.</title>
        <authorList>
            <person name="Hillmann F."/>
            <person name="Forbes G."/>
            <person name="Novohradska S."/>
            <person name="Ferling I."/>
            <person name="Riege K."/>
            <person name="Groth M."/>
            <person name="Westermann M."/>
            <person name="Marz M."/>
            <person name="Spaller T."/>
            <person name="Winckler T."/>
            <person name="Schaap P."/>
            <person name="Glockner G."/>
        </authorList>
    </citation>
    <scope>NUCLEOTIDE SEQUENCE [LARGE SCALE GENOMIC DNA]</scope>
    <source>
        <strain evidence="13 14">Jena</strain>
    </source>
</reference>
<dbReference type="Pfam" id="PF02889">
    <property type="entry name" value="Sec63"/>
    <property type="match status" value="2"/>
</dbReference>
<feature type="domain" description="Helicase C-terminal" evidence="12">
    <location>
        <begin position="664"/>
        <end position="901"/>
    </location>
</feature>
<evidence type="ECO:0000256" key="10">
    <source>
        <dbReference type="SAM" id="MobiDB-lite"/>
    </source>
</evidence>
<dbReference type="InterPro" id="IPR048863">
    <property type="entry name" value="BRR2_plug"/>
</dbReference>
<dbReference type="GO" id="GO:0003724">
    <property type="term" value="F:RNA helicase activity"/>
    <property type="evidence" value="ECO:0007669"/>
    <property type="project" value="UniProtKB-EC"/>
</dbReference>
<dbReference type="InterPro" id="IPR004179">
    <property type="entry name" value="Sec63-dom"/>
</dbReference>
<feature type="compositionally biased region" description="Polar residues" evidence="10">
    <location>
        <begin position="15"/>
        <end position="25"/>
    </location>
</feature>
<dbReference type="GO" id="GO:0016787">
    <property type="term" value="F:hydrolase activity"/>
    <property type="evidence" value="ECO:0007669"/>
    <property type="project" value="UniProtKB-KW"/>
</dbReference>
<dbReference type="Pfam" id="PF18149">
    <property type="entry name" value="Helicase_PWI"/>
    <property type="match status" value="1"/>
</dbReference>
<protein>
    <recommendedName>
        <fullName evidence="2">RNA helicase</fullName>
        <ecNumber evidence="2">3.6.4.13</ecNumber>
    </recommendedName>
</protein>
<dbReference type="FunFam" id="1.10.3380.10:FF:000001">
    <property type="entry name" value="U5 small nuclear ribonucleoprotein helicase"/>
    <property type="match status" value="1"/>
</dbReference>
<dbReference type="InterPro" id="IPR003593">
    <property type="entry name" value="AAA+_ATPase"/>
</dbReference>
<dbReference type="OrthoDB" id="5575at2759"/>
<dbReference type="InterPro" id="IPR036390">
    <property type="entry name" value="WH_DNA-bd_sf"/>
</dbReference>
<organism evidence="13 14">
    <name type="scientific">Planoprotostelium fungivorum</name>
    <dbReference type="NCBI Taxonomy" id="1890364"/>
    <lineage>
        <taxon>Eukaryota</taxon>
        <taxon>Amoebozoa</taxon>
        <taxon>Evosea</taxon>
        <taxon>Variosea</taxon>
        <taxon>Cavosteliida</taxon>
        <taxon>Cavosteliaceae</taxon>
        <taxon>Planoprotostelium</taxon>
    </lineage>
</organism>
<dbReference type="PROSITE" id="PS51194">
    <property type="entry name" value="HELICASE_CTER"/>
    <property type="match status" value="1"/>
</dbReference>
<feature type="region of interest" description="Disordered" evidence="10">
    <location>
        <begin position="186"/>
        <end position="243"/>
    </location>
</feature>
<feature type="compositionally biased region" description="Basic and acidic residues" evidence="10">
    <location>
        <begin position="186"/>
        <end position="197"/>
    </location>
</feature>
<dbReference type="PANTHER" id="PTHR47961">
    <property type="entry name" value="DNA POLYMERASE THETA, PUTATIVE (AFU_ORTHOLOGUE AFUA_1G05260)-RELATED"/>
    <property type="match status" value="1"/>
</dbReference>
<keyword evidence="3" id="KW-0677">Repeat</keyword>
<dbReference type="InterPro" id="IPR041094">
    <property type="entry name" value="Brr2_helicase_PWI"/>
</dbReference>
<dbReference type="FunFam" id="2.60.40.150:FF:000133">
    <property type="entry name" value="Pre-mRNA splicing helicase, putative"/>
    <property type="match status" value="1"/>
</dbReference>
<dbReference type="SMART" id="SM00973">
    <property type="entry name" value="Sec63"/>
    <property type="match status" value="2"/>
</dbReference>
<evidence type="ECO:0000259" key="12">
    <source>
        <dbReference type="PROSITE" id="PS51194"/>
    </source>
</evidence>
<dbReference type="FunCoup" id="A0A2P6N243">
    <property type="interactions" value="969"/>
</dbReference>
<dbReference type="FunFam" id="1.10.150.20:FF:000013">
    <property type="entry name" value="U5 small nuclear ribonucleoprotein kDa helicase"/>
    <property type="match status" value="1"/>
</dbReference>
<evidence type="ECO:0000256" key="4">
    <source>
        <dbReference type="ARBA" id="ARBA00022741"/>
    </source>
</evidence>
<keyword evidence="4" id="KW-0547">Nucleotide-binding</keyword>
<evidence type="ECO:0000256" key="3">
    <source>
        <dbReference type="ARBA" id="ARBA00022737"/>
    </source>
</evidence>
<dbReference type="InterPro" id="IPR014756">
    <property type="entry name" value="Ig_E-set"/>
</dbReference>
<keyword evidence="14" id="KW-1185">Reference proteome</keyword>
<evidence type="ECO:0000313" key="14">
    <source>
        <dbReference type="Proteomes" id="UP000241769"/>
    </source>
</evidence>
<dbReference type="FunFam" id="1.10.10.10:FF:000012">
    <property type="entry name" value="U5 small nuclear ribonucleoprotein helicase"/>
    <property type="match status" value="1"/>
</dbReference>
<evidence type="ECO:0000259" key="11">
    <source>
        <dbReference type="PROSITE" id="PS51192"/>
    </source>
</evidence>
<dbReference type="GO" id="GO:0000393">
    <property type="term" value="P:spliceosomal conformational changes to generate catalytic conformation"/>
    <property type="evidence" value="ECO:0007669"/>
    <property type="project" value="UniProtKB-ARBA"/>
</dbReference>
<dbReference type="SMART" id="SM00490">
    <property type="entry name" value="HELICc"/>
    <property type="match status" value="2"/>
</dbReference>
<dbReference type="SMART" id="SM00487">
    <property type="entry name" value="DEXDc"/>
    <property type="match status" value="2"/>
</dbReference>
<gene>
    <name evidence="13" type="ORF">PROFUN_14727</name>
</gene>
<dbReference type="InterPro" id="IPR011545">
    <property type="entry name" value="DEAD/DEAH_box_helicase_dom"/>
</dbReference>
<dbReference type="InterPro" id="IPR001650">
    <property type="entry name" value="Helicase_C-like"/>
</dbReference>
<dbReference type="FunFam" id="1.10.150.20:FF:000004">
    <property type="entry name" value="U5 small nuclear ribonucleoprotein helicase"/>
    <property type="match status" value="1"/>
</dbReference>
<feature type="compositionally biased region" description="Basic and acidic residues" evidence="10">
    <location>
        <begin position="1"/>
        <end position="12"/>
    </location>
</feature>
<keyword evidence="6 13" id="KW-0347">Helicase</keyword>
<dbReference type="InParanoid" id="A0A2P6N243"/>
<dbReference type="Gene3D" id="2.60.40.150">
    <property type="entry name" value="C2 domain"/>
    <property type="match status" value="2"/>
</dbReference>
<dbReference type="FunFam" id="3.40.50.300:FF:000062">
    <property type="entry name" value="U5 small nuclear ribonucleoprotein helicase"/>
    <property type="match status" value="1"/>
</dbReference>
<keyword evidence="5" id="KW-0378">Hydrolase</keyword>
<dbReference type="PANTHER" id="PTHR47961:SF4">
    <property type="entry name" value="ACTIVATING SIGNAL COINTEGRATOR 1 COMPLEX SUBUNIT 3"/>
    <property type="match status" value="1"/>
</dbReference>
<dbReference type="Pfam" id="PF23445">
    <property type="entry name" value="WHD_SNRNP200"/>
    <property type="match status" value="2"/>
</dbReference>
<evidence type="ECO:0000313" key="13">
    <source>
        <dbReference type="EMBL" id="PRP78027.1"/>
    </source>
</evidence>
<dbReference type="FunFam" id="1.10.3380.10:FF:000002">
    <property type="entry name" value="Activating signal cointegrator 1 complex subunit 3"/>
    <property type="match status" value="1"/>
</dbReference>
<dbReference type="InterPro" id="IPR035892">
    <property type="entry name" value="C2_domain_sf"/>
</dbReference>
<dbReference type="SUPFAM" id="SSF158702">
    <property type="entry name" value="Sec63 N-terminal domain-like"/>
    <property type="match status" value="2"/>
</dbReference>
<feature type="domain" description="Helicase ATP-binding" evidence="11">
    <location>
        <begin position="473"/>
        <end position="654"/>
    </location>
</feature>
<dbReference type="InterPro" id="IPR036388">
    <property type="entry name" value="WH-like_DNA-bd_sf"/>
</dbReference>
<comment type="catalytic activity">
    <reaction evidence="9">
        <text>ATP + H2O = ADP + phosphate + H(+)</text>
        <dbReference type="Rhea" id="RHEA:13065"/>
        <dbReference type="ChEBI" id="CHEBI:15377"/>
        <dbReference type="ChEBI" id="CHEBI:15378"/>
        <dbReference type="ChEBI" id="CHEBI:30616"/>
        <dbReference type="ChEBI" id="CHEBI:43474"/>
        <dbReference type="ChEBI" id="CHEBI:456216"/>
        <dbReference type="EC" id="3.6.4.13"/>
    </reaction>
</comment>
<dbReference type="SUPFAM" id="SSF81296">
    <property type="entry name" value="E set domains"/>
    <property type="match status" value="1"/>
</dbReference>
<dbReference type="InterPro" id="IPR057842">
    <property type="entry name" value="WH_MER3"/>
</dbReference>
<dbReference type="FunFam" id="2.60.40.150:FF:000004">
    <property type="entry name" value="RNA helicase, activating signal cointegrator 1"/>
    <property type="match status" value="1"/>
</dbReference>
<dbReference type="SUPFAM" id="SSF52540">
    <property type="entry name" value="P-loop containing nucleoside triphosphate hydrolases"/>
    <property type="match status" value="4"/>
</dbReference>
<comment type="caution">
    <text evidence="13">The sequence shown here is derived from an EMBL/GenBank/DDBJ whole genome shotgun (WGS) entry which is preliminary data.</text>
</comment>
<keyword evidence="8" id="KW-0539">Nucleus</keyword>
<dbReference type="STRING" id="1890364.A0A2P6N243"/>
<dbReference type="SUPFAM" id="SSF46785">
    <property type="entry name" value="Winged helix' DNA-binding domain"/>
    <property type="match status" value="1"/>
</dbReference>
<dbReference type="EMBL" id="MDYQ01000245">
    <property type="protein sequence ID" value="PRP78027.1"/>
    <property type="molecule type" value="Genomic_DNA"/>
</dbReference>
<evidence type="ECO:0000256" key="5">
    <source>
        <dbReference type="ARBA" id="ARBA00022801"/>
    </source>
</evidence>
<dbReference type="GO" id="GO:0005524">
    <property type="term" value="F:ATP binding"/>
    <property type="evidence" value="ECO:0007669"/>
    <property type="project" value="UniProtKB-KW"/>
</dbReference>
<dbReference type="SMART" id="SM00382">
    <property type="entry name" value="AAA"/>
    <property type="match status" value="2"/>
</dbReference>
<sequence>MSEKSARSKLFDYKANSNLVLQQTERGPRENDGATGEVHSLAGKLTGSRMGDKARVRSDEELKERMKKAQQKKKKDTAPSGAPSLKKRKTTGTVEYEVGESGWQPKTKETRAAYAKILTICRDGLGDQPQSVLRDAALEVIATLKDDRMKAPDKKNEINSLIGGVTQEVFTELSELGRRITDWRDDAEGEESGRVDEEMGVAVIFDEDEEEEPDEIKEESEDEGDEEGITESRVQINDGEDDMDVEDPLAIDAKDIRAFWLKGKISELVDPDPVESQRLSGEVLKILESTDERHSENELVQLLGFEKFDFIKVLLHNRLKIIYCTKLNHAENEEERTAVEEEMKAEPQLRVILEDFTGADRSSALKQMKREARAIKMKAGGTEAADNKGTLLNLEEIAFSQGSHLMPNRTVNLPPGSFRKTMKGFEEVHIPKPAKPPMQEGEHLVSISSLPDWAQKGFVGVTQLNRVQSRLFKAAFNGYENLLLCAPTGSGKTNVAMLCILREIGVLLDKEGHLDNLKIVYVAPMKALVQEIVGNFQKRLEGYSINVKELTGDVNLSKEQIRETQIIVTTPEKWDIITRKAGDRTFTQLVKLIIIDEIHLLHDMRGPVLESIVARTLRQVEATAENIRLVGLSATLPNYRDVATFLRVKESGLFAFTNDYRPVPLEQKYIGVTEKKAIKRMQVMNDITYEKVMEQAGVNQILIFVHSRKETAKTARALRDTALQKDTLNKFLKEGSLSTAVLQDEAASIKNSDLKDILPYGFGIHHAGLQRADRTMVEDLFADGHIQVLVSTATLAWGVNLPAHTVIIKGTQIYSPEKSSWVELSYMDVMQMLGRAGRPQYDTSGEGIIITTHHELQYYLSLLNQQLPIESQYISKLADNLNAEIVLGTVQSVEQAITWLSYTYLYVCMLRNPQLYSISLDEAEEDPTLIKRRRDLIHSAAIILDKANLIRYDRKSGSFQVTDLGQVASHYYVGYNSMNIYNDHLKPSTTEIDLLRIFSLSTEFKYITVREEEKEELEKLLDRVPIPVKESMEEPTAKVNVLLQAYISRLRLEGFALISDMVYVTQSAARLFRSLYEMVLKRGWAQVAERALNMCKMVDKRIWPTQSPLRQFKDVPDEIIKKIERKDFPMDRLYDLNSQQIGDLINFPQQGKNIHKLVHQFPKLEVTAHFQPITRSTLKIELVITPDFQFDEKVHGNAEAFWILVKDVDNEKILHHEFFVLKRKFADEEHTVTFTVPLFEPLHPQYYITIVSDRWIGSETSLPLSFRNIHLPSKFHPHTDLLDLKPLLITDIKSPSAPTLFSPIRQFNAIQTQVYQSLYNSDNNVLVACPTGSGKTVCAEFAILRLFEKKPNGKVLYISPVAAVINEKLADWRAKFSKLPQLQARPEKLTGDSAMDVKLIAGNFILSTPENWDLMSRRWKSRKNVQNIDLIIIDDLHLIGGNNGPVLEVVCSRTRYISRQTKHETRIVALSSSVANAKDLADWLNIPAASTFNFHPNTRPSPMEIHIQGFDMTHFGSRVMAMSRPTLYAVSSSGAGHPVIIFVPNRKSMRSIVKDLIKYVDNDTPTRRFLKVPQEDLQPHLDHITSDALKQSLLSGISIYHDSLREKEKQIAAELFKSGAVQILVAVFDLCWEINFTAHCVIIMGTQYYDGAEHRYTDYSITDVLQMSGRCRGVGEELGKCVIYTFGPKKEYYKKFLHEPLPVESHLDHFIADTMNAEIVAKTIEDKQEAVDYLTWSFMFRRLFLNPNYYNLQGSTTVHISDHLSEMVENTLGQLAESKLISIEDEMNVKPLNLGLIASFYNLSYTTVELFNSSLKSKTKLRGIIEILCSASEYSTIPMRQGEDKIISEFGRHLPMKIEKPSWHSILTKVNVLLQCHFSRKRLTPELESDNHVIVGQAVKLCQAMVDVISSSSWLSPALAVMELSQMITQAVWNDDSPLRQVPHFTAELIELAKSMDVNTIFDIVEMEDDVRKKLLPNDDKKVQDIIRYCNRYPDIEVDMEVSHKAIKAGETVSVSVNLKREIEGETLSPVIAPFFPKEKTEEWWLLVGDPKNNTLLCIKRITVDKDKSVQLDFTAPEEGGNYDLKMYVMCDSYSGCDQELDISLTVEDAMEE</sequence>
<comment type="subcellular location">
    <subcellularLocation>
        <location evidence="1">Nucleus</location>
    </subcellularLocation>
</comment>
<proteinExistence type="predicted"/>